<proteinExistence type="predicted"/>
<organism evidence="1 2">
    <name type="scientific">Novosphingobium aquiterrae</name>
    <dbReference type="NCBI Taxonomy" id="624388"/>
    <lineage>
        <taxon>Bacteria</taxon>
        <taxon>Pseudomonadati</taxon>
        <taxon>Pseudomonadota</taxon>
        <taxon>Alphaproteobacteria</taxon>
        <taxon>Sphingomonadales</taxon>
        <taxon>Sphingomonadaceae</taxon>
        <taxon>Novosphingobium</taxon>
    </lineage>
</organism>
<evidence type="ECO:0008006" key="3">
    <source>
        <dbReference type="Google" id="ProtNLM"/>
    </source>
</evidence>
<comment type="caution">
    <text evidence="1">The sequence shown here is derived from an EMBL/GenBank/DDBJ whole genome shotgun (WGS) entry which is preliminary data.</text>
</comment>
<evidence type="ECO:0000313" key="2">
    <source>
        <dbReference type="Proteomes" id="UP001589943"/>
    </source>
</evidence>
<protein>
    <recommendedName>
        <fullName evidence="3">Lipoprotein</fullName>
    </recommendedName>
</protein>
<evidence type="ECO:0000313" key="1">
    <source>
        <dbReference type="EMBL" id="MFC0588142.1"/>
    </source>
</evidence>
<dbReference type="Proteomes" id="UP001589943">
    <property type="component" value="Unassembled WGS sequence"/>
</dbReference>
<sequence length="197" mass="21834">MRIRTLCILPLLAMPAGCDQLFADVVHQPQSVVLNQLHYMPNAANLMEMPRRFPNTAMRIDSGDGVINWTYAIGGQDSCRFTAHVAKEGEDRSTVWTTIEDISPGGEGYLCGSINVAGKESVAATLEGRAGDRMKVEKELALVMVGNMASVQKSLGKQIVDMAPKKMDCREYGSTEMQDACRTREFLREHERQQPAR</sequence>
<dbReference type="RefSeq" id="WP_379479650.1">
    <property type="nucleotide sequence ID" value="NZ_JBHLTL010000001.1"/>
</dbReference>
<dbReference type="EMBL" id="JBHLTL010000001">
    <property type="protein sequence ID" value="MFC0588142.1"/>
    <property type="molecule type" value="Genomic_DNA"/>
</dbReference>
<reference evidence="1 2" key="1">
    <citation type="submission" date="2024-09" db="EMBL/GenBank/DDBJ databases">
        <authorList>
            <person name="Sun Q."/>
            <person name="Mori K."/>
        </authorList>
    </citation>
    <scope>NUCLEOTIDE SEQUENCE [LARGE SCALE GENOMIC DNA]</scope>
    <source>
        <strain evidence="1 2">NCAIM B.02537</strain>
    </source>
</reference>
<accession>A0ABV6PE93</accession>
<gene>
    <name evidence="1" type="ORF">ACFFF7_01810</name>
</gene>
<name>A0ABV6PE93_9SPHN</name>
<keyword evidence="2" id="KW-1185">Reference proteome</keyword>